<dbReference type="Pfam" id="PF18962">
    <property type="entry name" value="Por_Secre_tail"/>
    <property type="match status" value="1"/>
</dbReference>
<accession>A0A7H0VJN4</accession>
<dbReference type="InterPro" id="IPR026444">
    <property type="entry name" value="Secre_tail"/>
</dbReference>
<proteinExistence type="predicted"/>
<dbReference type="SUPFAM" id="SSF63829">
    <property type="entry name" value="Calcium-dependent phosphotriesterase"/>
    <property type="match status" value="1"/>
</dbReference>
<dbReference type="RefSeq" id="WP_210760458.1">
    <property type="nucleotide sequence ID" value="NZ_CP060139.1"/>
</dbReference>
<dbReference type="NCBIfam" id="TIGR04183">
    <property type="entry name" value="Por_Secre_tail"/>
    <property type="match status" value="1"/>
</dbReference>
<evidence type="ECO:0000259" key="2">
    <source>
        <dbReference type="Pfam" id="PF18962"/>
    </source>
</evidence>
<organism evidence="3 4">
    <name type="scientific">Croceimicrobium hydrocarbonivorans</name>
    <dbReference type="NCBI Taxonomy" id="2761580"/>
    <lineage>
        <taxon>Bacteria</taxon>
        <taxon>Pseudomonadati</taxon>
        <taxon>Bacteroidota</taxon>
        <taxon>Flavobacteriia</taxon>
        <taxon>Flavobacteriales</taxon>
        <taxon>Owenweeksiaceae</taxon>
        <taxon>Croceimicrobium</taxon>
    </lineage>
</organism>
<dbReference type="KEGG" id="chyd:H4K34_08830"/>
<evidence type="ECO:0000313" key="4">
    <source>
        <dbReference type="Proteomes" id="UP000516305"/>
    </source>
</evidence>
<protein>
    <submittedName>
        <fullName evidence="3">T9SS type A sorting domain-containing protein</fullName>
    </submittedName>
</protein>
<gene>
    <name evidence="3" type="ORF">H4K34_08830</name>
</gene>
<evidence type="ECO:0000313" key="3">
    <source>
        <dbReference type="EMBL" id="QNR25932.1"/>
    </source>
</evidence>
<dbReference type="EMBL" id="CP060139">
    <property type="protein sequence ID" value="QNR25932.1"/>
    <property type="molecule type" value="Genomic_DNA"/>
</dbReference>
<dbReference type="Proteomes" id="UP000516305">
    <property type="component" value="Chromosome"/>
</dbReference>
<name>A0A7H0VJN4_9FLAO</name>
<feature type="domain" description="Secretion system C-terminal sorting" evidence="2">
    <location>
        <begin position="431"/>
        <end position="508"/>
    </location>
</feature>
<keyword evidence="1" id="KW-0732">Signal</keyword>
<keyword evidence="4" id="KW-1185">Reference proteome</keyword>
<evidence type="ECO:0000256" key="1">
    <source>
        <dbReference type="ARBA" id="ARBA00022729"/>
    </source>
</evidence>
<reference evidence="3 4" key="1">
    <citation type="submission" date="2020-08" db="EMBL/GenBank/DDBJ databases">
        <title>Croceimicrobium hydrocarbonivorans gen. nov., sp. nov., a novel marine bacterium isolated from a bacterial consortium that degrades polyethylene terephthalate.</title>
        <authorList>
            <person name="Liu R."/>
        </authorList>
    </citation>
    <scope>NUCLEOTIDE SEQUENCE [LARGE SCALE GENOMIC DNA]</scope>
    <source>
        <strain evidence="3 4">A20-9</strain>
    </source>
</reference>
<dbReference type="AlphaFoldDB" id="A0A7H0VJN4"/>
<sequence>MRITLVFLLLTASLFAQPINRIYTNFGSASVAAGMESKEGDYLIAGSDLSNIRAIQFGRFDSLGGILSLKTYDYTSDSIYRSIPCFSCLEENGGRIYFTQYDLVRGDSALTRFTKLDGNLDTVMTKKLLEFQGAMPVGCDLKFDTDSTFLISGYLYRNTSRNKYDLWVGRFDTLFNPLWQLRIEDSLAYMNGGYFGEDLVVDAYGSLLVSGKATGRDPTALNQFVHYSYAARIDRFNGKLIWLKHFDKDIGSQNFSAVDNENGSYTFIRRKVLRYWPRTDWSITNELLIGQLDTNGTVLWDRRSGPILQRFDFTDLIKTSDGNLYVSGLLDTANQQLLAGYKFNSAGDSLWFRTYYHDESTDWHYAWRFFETSDSGIMHLGSYVDVNHSLNPDRLQYFWLLRTDKYGCDSPGCHRIGLPQLDLNSTSHFSVFPNPTTDYAILQWNWYEQGLEGSGKVELFDATGKVLWSESKVVWTENQLSIPVNVFGPGVYYLRVLKGLEVIYQNKIAVN</sequence>